<evidence type="ECO:0000256" key="5">
    <source>
        <dbReference type="ARBA" id="ARBA00022968"/>
    </source>
</evidence>
<comment type="function">
    <text evidence="9">Essential component of the signal peptidase complex (SPC) which catalyzes the cleavage of N-terminal signal sequences from nascent proteins as they are translocated into the lumen of the endoplasmic reticulum. Essential for the SPC catalytic activity, possibly by stabilizing and positioning the active center of the complex close to the lumenal surface.</text>
</comment>
<reference evidence="12" key="2">
    <citation type="submission" date="2023-03" db="EMBL/GenBank/DDBJ databases">
        <authorList>
            <person name="Inwood S.N."/>
            <person name="Skelly J.G."/>
            <person name="Guhlin J."/>
            <person name="Harrop T.W.R."/>
            <person name="Goldson S.G."/>
            <person name="Dearden P.K."/>
        </authorList>
    </citation>
    <scope>NUCLEOTIDE SEQUENCE</scope>
    <source>
        <strain evidence="12">Lincoln</strain>
        <tissue evidence="12">Whole body</tissue>
    </source>
</reference>
<sequence>MHTVMTRGNAILAYTVSVAGFLTFFCFLSTVFLDYRANAALNTVKVVVKNVPDYSASREKNDLEYETKANRLNQVVLWDKIVLRGDNAVLDFKNLNTKYYFWDDGNGLKGNNNVTLTLSWNIIPNAGLLPSVSAFGSHTFAFPSEYTTSRV</sequence>
<proteinExistence type="inferred from homology"/>
<dbReference type="GO" id="GO:0006465">
    <property type="term" value="P:signal peptide processing"/>
    <property type="evidence" value="ECO:0007669"/>
    <property type="project" value="UniProtKB-UniRule"/>
</dbReference>
<keyword evidence="5" id="KW-0735">Signal-anchor</keyword>
<evidence type="ECO:0000313" key="12">
    <source>
        <dbReference type="EMBL" id="KAK0162853.1"/>
    </source>
</evidence>
<evidence type="ECO:0000256" key="9">
    <source>
        <dbReference type="ARBA" id="ARBA00046080"/>
    </source>
</evidence>
<dbReference type="Proteomes" id="UP001168972">
    <property type="component" value="Unassembled WGS sequence"/>
</dbReference>
<keyword evidence="3 11" id="KW-0812">Transmembrane</keyword>
<comment type="similarity">
    <text evidence="2 10">Belongs to the SPCS3 family.</text>
</comment>
<dbReference type="PANTHER" id="PTHR12804:SF0">
    <property type="entry name" value="SIGNAL PEPTIDASE COMPLEX SUBUNIT 3"/>
    <property type="match status" value="1"/>
</dbReference>
<evidence type="ECO:0000256" key="1">
    <source>
        <dbReference type="ARBA" id="ARBA00004648"/>
    </source>
</evidence>
<evidence type="ECO:0000256" key="8">
    <source>
        <dbReference type="ARBA" id="ARBA00029556"/>
    </source>
</evidence>
<keyword evidence="6 11" id="KW-1133">Transmembrane helix</keyword>
<dbReference type="AlphaFoldDB" id="A0AA39F4Q0"/>
<evidence type="ECO:0000256" key="3">
    <source>
        <dbReference type="ARBA" id="ARBA00022692"/>
    </source>
</evidence>
<evidence type="ECO:0000256" key="10">
    <source>
        <dbReference type="PIRNR" id="PIRNR016089"/>
    </source>
</evidence>
<comment type="caution">
    <text evidence="12">The sequence shown here is derived from an EMBL/GenBank/DDBJ whole genome shotgun (WGS) entry which is preliminary data.</text>
</comment>
<evidence type="ECO:0000256" key="2">
    <source>
        <dbReference type="ARBA" id="ARBA00009289"/>
    </source>
</evidence>
<dbReference type="PANTHER" id="PTHR12804">
    <property type="entry name" value="MICROSOMAL SIGNAL PEPTIDASE 23 KD SUBUNIT SPC22/23"/>
    <property type="match status" value="1"/>
</dbReference>
<evidence type="ECO:0000256" key="6">
    <source>
        <dbReference type="ARBA" id="ARBA00022989"/>
    </source>
</evidence>
<evidence type="ECO:0000256" key="7">
    <source>
        <dbReference type="ARBA" id="ARBA00023136"/>
    </source>
</evidence>
<dbReference type="EMBL" id="JAQQBR010001833">
    <property type="protein sequence ID" value="KAK0162853.1"/>
    <property type="molecule type" value="Genomic_DNA"/>
</dbReference>
<evidence type="ECO:0000256" key="11">
    <source>
        <dbReference type="SAM" id="Phobius"/>
    </source>
</evidence>
<dbReference type="PIRSF" id="PIRSF016089">
    <property type="entry name" value="SPC22"/>
    <property type="match status" value="1"/>
</dbReference>
<keyword evidence="7 10" id="KW-0472">Membrane</keyword>
<name>A0AA39F4Q0_MICHY</name>
<dbReference type="Pfam" id="PF04573">
    <property type="entry name" value="SPC22"/>
    <property type="match status" value="2"/>
</dbReference>
<accession>A0AA39F4Q0</accession>
<dbReference type="GO" id="GO:0045047">
    <property type="term" value="P:protein targeting to ER"/>
    <property type="evidence" value="ECO:0007669"/>
    <property type="project" value="TreeGrafter"/>
</dbReference>
<evidence type="ECO:0000256" key="4">
    <source>
        <dbReference type="ARBA" id="ARBA00022824"/>
    </source>
</evidence>
<organism evidence="12 13">
    <name type="scientific">Microctonus hyperodae</name>
    <name type="common">Parasitoid wasp</name>
    <dbReference type="NCBI Taxonomy" id="165561"/>
    <lineage>
        <taxon>Eukaryota</taxon>
        <taxon>Metazoa</taxon>
        <taxon>Ecdysozoa</taxon>
        <taxon>Arthropoda</taxon>
        <taxon>Hexapoda</taxon>
        <taxon>Insecta</taxon>
        <taxon>Pterygota</taxon>
        <taxon>Neoptera</taxon>
        <taxon>Endopterygota</taxon>
        <taxon>Hymenoptera</taxon>
        <taxon>Apocrita</taxon>
        <taxon>Ichneumonoidea</taxon>
        <taxon>Braconidae</taxon>
        <taxon>Euphorinae</taxon>
        <taxon>Microctonus</taxon>
    </lineage>
</organism>
<dbReference type="GO" id="GO:0005787">
    <property type="term" value="C:signal peptidase complex"/>
    <property type="evidence" value="ECO:0007669"/>
    <property type="project" value="UniProtKB-UniRule"/>
</dbReference>
<protein>
    <recommendedName>
        <fullName evidence="8 10">Signal peptidase complex subunit 3</fullName>
    </recommendedName>
</protein>
<evidence type="ECO:0000313" key="13">
    <source>
        <dbReference type="Proteomes" id="UP001168972"/>
    </source>
</evidence>
<keyword evidence="13" id="KW-1185">Reference proteome</keyword>
<gene>
    <name evidence="12" type="ORF">PV327_006596</name>
</gene>
<feature type="transmembrane region" description="Helical" evidence="11">
    <location>
        <begin position="12"/>
        <end position="33"/>
    </location>
</feature>
<dbReference type="InterPro" id="IPR007653">
    <property type="entry name" value="SPC3"/>
</dbReference>
<keyword evidence="4 10" id="KW-0256">Endoplasmic reticulum</keyword>
<reference evidence="12" key="1">
    <citation type="journal article" date="2023" name="bioRxiv">
        <title>Scaffold-level genome assemblies of two parasitoid biocontrol wasps reveal the parthenogenesis mechanism and an associated novel virus.</title>
        <authorList>
            <person name="Inwood S."/>
            <person name="Skelly J."/>
            <person name="Guhlin J."/>
            <person name="Harrop T."/>
            <person name="Goldson S."/>
            <person name="Dearden P."/>
        </authorList>
    </citation>
    <scope>NUCLEOTIDE SEQUENCE</scope>
    <source>
        <strain evidence="12">Lincoln</strain>
        <tissue evidence="12">Whole body</tissue>
    </source>
</reference>
<comment type="subcellular location">
    <subcellularLocation>
        <location evidence="1">Endoplasmic reticulum membrane</location>
        <topology evidence="1">Single-pass type II membrane protein</topology>
    </subcellularLocation>
</comment>